<dbReference type="Proteomes" id="UP001059380">
    <property type="component" value="Chromosome"/>
</dbReference>
<dbReference type="AlphaFoldDB" id="A0A9J7BIK1"/>
<dbReference type="KEGG" id="orp:MOP44_19595"/>
<keyword evidence="1" id="KW-1133">Transmembrane helix</keyword>
<dbReference type="RefSeq" id="WP_260791972.1">
    <property type="nucleotide sequence ID" value="NZ_CP093313.1"/>
</dbReference>
<organism evidence="2 3">
    <name type="scientific">Occallatibacter riparius</name>
    <dbReference type="NCBI Taxonomy" id="1002689"/>
    <lineage>
        <taxon>Bacteria</taxon>
        <taxon>Pseudomonadati</taxon>
        <taxon>Acidobacteriota</taxon>
        <taxon>Terriglobia</taxon>
        <taxon>Terriglobales</taxon>
        <taxon>Acidobacteriaceae</taxon>
        <taxon>Occallatibacter</taxon>
    </lineage>
</organism>
<gene>
    <name evidence="2" type="ORF">MOP44_19595</name>
</gene>
<dbReference type="EMBL" id="CP093313">
    <property type="protein sequence ID" value="UWZ82764.1"/>
    <property type="molecule type" value="Genomic_DNA"/>
</dbReference>
<feature type="transmembrane region" description="Helical" evidence="1">
    <location>
        <begin position="21"/>
        <end position="44"/>
    </location>
</feature>
<evidence type="ECO:0000313" key="3">
    <source>
        <dbReference type="Proteomes" id="UP001059380"/>
    </source>
</evidence>
<evidence type="ECO:0000313" key="2">
    <source>
        <dbReference type="EMBL" id="UWZ82764.1"/>
    </source>
</evidence>
<name>A0A9J7BIK1_9BACT</name>
<keyword evidence="1" id="KW-0812">Transmembrane</keyword>
<keyword evidence="1" id="KW-0472">Membrane</keyword>
<proteinExistence type="predicted"/>
<accession>A0A9J7BIK1</accession>
<protein>
    <submittedName>
        <fullName evidence="2">Uncharacterized protein</fullName>
    </submittedName>
</protein>
<reference evidence="2" key="1">
    <citation type="submission" date="2021-04" db="EMBL/GenBank/DDBJ databases">
        <title>Phylogenetic analysis of Acidobacteriaceae.</title>
        <authorList>
            <person name="Qiu L."/>
            <person name="Zhang Q."/>
        </authorList>
    </citation>
    <scope>NUCLEOTIDE SEQUENCE</scope>
    <source>
        <strain evidence="2">DSM 25168</strain>
    </source>
</reference>
<keyword evidence="3" id="KW-1185">Reference proteome</keyword>
<sequence length="256" mass="28056">MVRHSLLPIRDKYPTRGKRRPPVRVLVAAAILALLCGTWVALYVQQRTLQSRAETLLAAVQRVKLGTTSSADAQAVIATWYQFGPVGTTCGPDGCSSVIRLRHTLPGPLTRHGERPANNQLAGLADHLGLRGSAVSAGLKYKNGVVTGKAFSVEVMLPFRDWLVRGEFVPNLAVLSNETAAFTEDELQHVLPTRPYCVVRRMKGPGSLSISFMPQEPADRQAQYMDFRLSCISQFTPCNQESQILPAASELVNETF</sequence>
<evidence type="ECO:0000256" key="1">
    <source>
        <dbReference type="SAM" id="Phobius"/>
    </source>
</evidence>